<keyword evidence="3" id="KW-1185">Reference proteome</keyword>
<organism evidence="2 3">
    <name type="scientific">Phytophthora fragariaefolia</name>
    <dbReference type="NCBI Taxonomy" id="1490495"/>
    <lineage>
        <taxon>Eukaryota</taxon>
        <taxon>Sar</taxon>
        <taxon>Stramenopiles</taxon>
        <taxon>Oomycota</taxon>
        <taxon>Peronosporomycetes</taxon>
        <taxon>Peronosporales</taxon>
        <taxon>Peronosporaceae</taxon>
        <taxon>Phytophthora</taxon>
    </lineage>
</organism>
<comment type="caution">
    <text evidence="2">The sequence shown here is derived from an EMBL/GenBank/DDBJ whole genome shotgun (WGS) entry which is preliminary data.</text>
</comment>
<evidence type="ECO:0000313" key="3">
    <source>
        <dbReference type="Proteomes" id="UP001165121"/>
    </source>
</evidence>
<dbReference type="EMBL" id="BSXT01003476">
    <property type="protein sequence ID" value="GMF54312.1"/>
    <property type="molecule type" value="Genomic_DNA"/>
</dbReference>
<gene>
    <name evidence="2" type="ORF">Pfra01_002263800</name>
</gene>
<dbReference type="AlphaFoldDB" id="A0A9W7D1S7"/>
<proteinExistence type="predicted"/>
<evidence type="ECO:0000256" key="1">
    <source>
        <dbReference type="SAM" id="Phobius"/>
    </source>
</evidence>
<dbReference type="Proteomes" id="UP001165121">
    <property type="component" value="Unassembled WGS sequence"/>
</dbReference>
<keyword evidence="1" id="KW-0812">Transmembrane</keyword>
<accession>A0A9W7D1S7</accession>
<feature type="transmembrane region" description="Helical" evidence="1">
    <location>
        <begin position="92"/>
        <end position="111"/>
    </location>
</feature>
<name>A0A9W7D1S7_9STRA</name>
<keyword evidence="1" id="KW-0472">Membrane</keyword>
<evidence type="ECO:0000313" key="2">
    <source>
        <dbReference type="EMBL" id="GMF54312.1"/>
    </source>
</evidence>
<sequence>MVRLNSGQSRPFQLIGRPSLFHSTSAFLVVESMVAQFLFGLISLLSSWAGGALTATKVLYLLLQRTPQPQLRPAAALPSLPLCKTQTEPSPLLLPLVSLLLLASAAFTPAWDFAVHAPSCTHLQIALPAP</sequence>
<reference evidence="2" key="1">
    <citation type="submission" date="2023-04" db="EMBL/GenBank/DDBJ databases">
        <title>Phytophthora fragariaefolia NBRC 109709.</title>
        <authorList>
            <person name="Ichikawa N."/>
            <person name="Sato H."/>
            <person name="Tonouchi N."/>
        </authorList>
    </citation>
    <scope>NUCLEOTIDE SEQUENCE</scope>
    <source>
        <strain evidence="2">NBRC 109709</strain>
    </source>
</reference>
<keyword evidence="1" id="KW-1133">Transmembrane helix</keyword>
<protein>
    <submittedName>
        <fullName evidence="2">Unnamed protein product</fullName>
    </submittedName>
</protein>